<name>A0A4U8Z5P4_METTU</name>
<dbReference type="Proteomes" id="UP000485880">
    <property type="component" value="Unassembled WGS sequence"/>
</dbReference>
<dbReference type="SUPFAM" id="SSF49764">
    <property type="entry name" value="HSP20-like chaperones"/>
    <property type="match status" value="1"/>
</dbReference>
<keyword evidence="7" id="KW-1185">Reference proteome</keyword>
<accession>A0A4U8Z5P4</accession>
<evidence type="ECO:0000256" key="1">
    <source>
        <dbReference type="PROSITE-ProRule" id="PRU00285"/>
    </source>
</evidence>
<evidence type="ECO:0000313" key="7">
    <source>
        <dbReference type="Proteomes" id="UP000485880"/>
    </source>
</evidence>
<dbReference type="Pfam" id="PF00011">
    <property type="entry name" value="HSP20"/>
    <property type="match status" value="1"/>
</dbReference>
<keyword evidence="4" id="KW-0346">Stress response</keyword>
<dbReference type="PROSITE" id="PS01031">
    <property type="entry name" value="SHSP"/>
    <property type="match status" value="1"/>
</dbReference>
<feature type="domain" description="SHSP" evidence="3">
    <location>
        <begin position="27"/>
        <end position="130"/>
    </location>
</feature>
<proteinExistence type="inferred from homology"/>
<dbReference type="Proteomes" id="UP000294360">
    <property type="component" value="Chromosome"/>
</dbReference>
<evidence type="ECO:0000259" key="3">
    <source>
        <dbReference type="PROSITE" id="PS01031"/>
    </source>
</evidence>
<dbReference type="PANTHER" id="PTHR47062">
    <property type="match status" value="1"/>
</dbReference>
<evidence type="ECO:0000256" key="2">
    <source>
        <dbReference type="RuleBase" id="RU003616"/>
    </source>
</evidence>
<dbReference type="EMBL" id="CABFMQ020000080">
    <property type="protein sequence ID" value="VTZ50377.1"/>
    <property type="molecule type" value="Genomic_DNA"/>
</dbReference>
<evidence type="ECO:0000313" key="6">
    <source>
        <dbReference type="Proteomes" id="UP000294360"/>
    </source>
</evidence>
<dbReference type="KEGG" id="mtun:MTUNDRAET4_3973"/>
<reference evidence="4 6" key="1">
    <citation type="submission" date="2019-03" db="EMBL/GenBank/DDBJ databases">
        <authorList>
            <person name="Kox A.R. M."/>
        </authorList>
    </citation>
    <scope>NUCLEOTIDE SEQUENCE [LARGE SCALE GENOMIC DNA]</scope>
    <source>
        <strain evidence="4">MTUNDRAET4 annotated genome</strain>
    </source>
</reference>
<evidence type="ECO:0000313" key="4">
    <source>
        <dbReference type="EMBL" id="VFU10854.1"/>
    </source>
</evidence>
<dbReference type="OrthoDB" id="9810618at2"/>
<dbReference type="PANTHER" id="PTHR47062:SF1">
    <property type="entry name" value="SMALL HEAT SHOCK PROTEIN IBPA"/>
    <property type="match status" value="1"/>
</dbReference>
<reference evidence="5 7" key="2">
    <citation type="submission" date="2019-05" db="EMBL/GenBank/DDBJ databases">
        <authorList>
            <person name="Farhan Ul Haque M."/>
        </authorList>
    </citation>
    <scope>NUCLEOTIDE SEQUENCE [LARGE SCALE GENOMIC DNA]</scope>
    <source>
        <strain evidence="5">2</strain>
    </source>
</reference>
<protein>
    <submittedName>
        <fullName evidence="4">Heat shock protein HSP20</fullName>
    </submittedName>
</protein>
<dbReference type="InterPro" id="IPR008978">
    <property type="entry name" value="HSP20-like_chaperone"/>
</dbReference>
<dbReference type="Gene3D" id="2.60.40.790">
    <property type="match status" value="1"/>
</dbReference>
<evidence type="ECO:0000313" key="5">
    <source>
        <dbReference type="EMBL" id="VTZ50377.1"/>
    </source>
</evidence>
<comment type="similarity">
    <text evidence="1 2">Belongs to the small heat shock protein (HSP20) family.</text>
</comment>
<sequence length="130" mass="14530">MARGSNSHIPFVLAFSEIERGFSRAANAPFDGYPPFNVERFSGDGPGTARLRITLAVAGFSVDQIEIVHGREQLVIRGRQQDERERFHLHRGIATRQFQRVFILAEAMQVALATLDRGLLSVELAPREAE</sequence>
<gene>
    <name evidence="5" type="ORF">MPC4_230032</name>
    <name evidence="4" type="ORF">MTUNDRAET4_3973</name>
</gene>
<dbReference type="AlphaFoldDB" id="A0A4U8Z5P4"/>
<dbReference type="EMBL" id="LR536450">
    <property type="protein sequence ID" value="VFU10854.1"/>
    <property type="molecule type" value="Genomic_DNA"/>
</dbReference>
<organism evidence="4 6">
    <name type="scientific">Methylocella tundrae</name>
    <dbReference type="NCBI Taxonomy" id="227605"/>
    <lineage>
        <taxon>Bacteria</taxon>
        <taxon>Pseudomonadati</taxon>
        <taxon>Pseudomonadota</taxon>
        <taxon>Alphaproteobacteria</taxon>
        <taxon>Hyphomicrobiales</taxon>
        <taxon>Beijerinckiaceae</taxon>
        <taxon>Methylocella</taxon>
    </lineage>
</organism>
<dbReference type="InterPro" id="IPR002068">
    <property type="entry name" value="A-crystallin/Hsp20_dom"/>
</dbReference>
<dbReference type="RefSeq" id="WP_134491767.1">
    <property type="nucleotide sequence ID" value="NZ_CABFMQ020000080.1"/>
</dbReference>